<dbReference type="Proteomes" id="UP001439008">
    <property type="component" value="Unassembled WGS sequence"/>
</dbReference>
<name>A0ABV2AUQ1_9EUKA</name>
<gene>
    <name evidence="2" type="ORF">MHBO_004947</name>
</gene>
<proteinExistence type="predicted"/>
<dbReference type="Pfam" id="PF03522">
    <property type="entry name" value="SLC12"/>
    <property type="match status" value="1"/>
</dbReference>
<feature type="domain" description="SLC12A transporter C-terminal" evidence="1">
    <location>
        <begin position="66"/>
        <end position="128"/>
    </location>
</feature>
<organism evidence="2 3">
    <name type="scientific">Bonamia ostreae</name>
    <dbReference type="NCBI Taxonomy" id="126728"/>
    <lineage>
        <taxon>Eukaryota</taxon>
        <taxon>Sar</taxon>
        <taxon>Rhizaria</taxon>
        <taxon>Endomyxa</taxon>
        <taxon>Ascetosporea</taxon>
        <taxon>Haplosporida</taxon>
        <taxon>Bonamia</taxon>
    </lineage>
</organism>
<evidence type="ECO:0000313" key="2">
    <source>
        <dbReference type="EMBL" id="MES1923383.1"/>
    </source>
</evidence>
<comment type="caution">
    <text evidence="2">The sequence shown here is derived from an EMBL/GenBank/DDBJ whole genome shotgun (WGS) entry which is preliminary data.</text>
</comment>
<accession>A0ABV2AUQ1</accession>
<dbReference type="EMBL" id="JBDODL010005933">
    <property type="protein sequence ID" value="MES1923383.1"/>
    <property type="molecule type" value="Genomic_DNA"/>
</dbReference>
<keyword evidence="3" id="KW-1185">Reference proteome</keyword>
<reference evidence="2 3" key="1">
    <citation type="journal article" date="2024" name="BMC Biol.">
        <title>Comparative genomics of Ascetosporea gives new insight into the evolutionary basis for animal parasitism in Rhizaria.</title>
        <authorList>
            <person name="Hiltunen Thoren M."/>
            <person name="Onut-Brannstrom I."/>
            <person name="Alfjorden A."/>
            <person name="Peckova H."/>
            <person name="Swords F."/>
            <person name="Hooper C."/>
            <person name="Holzer A.S."/>
            <person name="Bass D."/>
            <person name="Burki F."/>
        </authorList>
    </citation>
    <scope>NUCLEOTIDE SEQUENCE [LARGE SCALE GENOMIC DNA]</scope>
    <source>
        <strain evidence="2">20-A016</strain>
    </source>
</reference>
<protein>
    <recommendedName>
        <fullName evidence="1">SLC12A transporter C-terminal domain-containing protein</fullName>
    </recommendedName>
</protein>
<sequence length="131" mass="14846">MEIVHKNSRAKSTFTMGSLLWKLRIPAKVVPVEVTMNSKAISEESLFLYSKCVGKKLNQIVLDFETVSILCLGDKISELSKEAFMTFVTLPVAKMGLPWREYLGILEVLSFRSKRLCFVRGNQENVLTSEL</sequence>
<evidence type="ECO:0000313" key="3">
    <source>
        <dbReference type="Proteomes" id="UP001439008"/>
    </source>
</evidence>
<evidence type="ECO:0000259" key="1">
    <source>
        <dbReference type="Pfam" id="PF03522"/>
    </source>
</evidence>
<dbReference type="InterPro" id="IPR018491">
    <property type="entry name" value="SLC12_C"/>
</dbReference>